<reference evidence="2 3" key="1">
    <citation type="journal article" date="2023" name="Plants (Basel)">
        <title>Bridging the Gap: Combining Genomics and Transcriptomics Approaches to Understand Stylosanthes scabra, an Orphan Legume from the Brazilian Caatinga.</title>
        <authorList>
            <person name="Ferreira-Neto J.R.C."/>
            <person name="da Silva M.D."/>
            <person name="Binneck E."/>
            <person name="de Melo N.F."/>
            <person name="da Silva R.H."/>
            <person name="de Melo A.L.T.M."/>
            <person name="Pandolfi V."/>
            <person name="Bustamante F.O."/>
            <person name="Brasileiro-Vidal A.C."/>
            <person name="Benko-Iseppon A.M."/>
        </authorList>
    </citation>
    <scope>NUCLEOTIDE SEQUENCE [LARGE SCALE GENOMIC DNA]</scope>
    <source>
        <tissue evidence="2">Leaves</tissue>
    </source>
</reference>
<accession>A0ABU6WMY2</accession>
<feature type="region of interest" description="Disordered" evidence="1">
    <location>
        <begin position="26"/>
        <end position="45"/>
    </location>
</feature>
<name>A0ABU6WMY2_9FABA</name>
<dbReference type="Proteomes" id="UP001341840">
    <property type="component" value="Unassembled WGS sequence"/>
</dbReference>
<protein>
    <submittedName>
        <fullName evidence="2">Uncharacterized protein</fullName>
    </submittedName>
</protein>
<proteinExistence type="predicted"/>
<evidence type="ECO:0000256" key="1">
    <source>
        <dbReference type="SAM" id="MobiDB-lite"/>
    </source>
</evidence>
<dbReference type="EMBL" id="JASCZI010181708">
    <property type="protein sequence ID" value="MED6185448.1"/>
    <property type="molecule type" value="Genomic_DNA"/>
</dbReference>
<comment type="caution">
    <text evidence="2">The sequence shown here is derived from an EMBL/GenBank/DDBJ whole genome shotgun (WGS) entry which is preliminary data.</text>
</comment>
<organism evidence="2 3">
    <name type="scientific">Stylosanthes scabra</name>
    <dbReference type="NCBI Taxonomy" id="79078"/>
    <lineage>
        <taxon>Eukaryota</taxon>
        <taxon>Viridiplantae</taxon>
        <taxon>Streptophyta</taxon>
        <taxon>Embryophyta</taxon>
        <taxon>Tracheophyta</taxon>
        <taxon>Spermatophyta</taxon>
        <taxon>Magnoliopsida</taxon>
        <taxon>eudicotyledons</taxon>
        <taxon>Gunneridae</taxon>
        <taxon>Pentapetalae</taxon>
        <taxon>rosids</taxon>
        <taxon>fabids</taxon>
        <taxon>Fabales</taxon>
        <taxon>Fabaceae</taxon>
        <taxon>Papilionoideae</taxon>
        <taxon>50 kb inversion clade</taxon>
        <taxon>dalbergioids sensu lato</taxon>
        <taxon>Dalbergieae</taxon>
        <taxon>Pterocarpus clade</taxon>
        <taxon>Stylosanthes</taxon>
    </lineage>
</organism>
<evidence type="ECO:0000313" key="3">
    <source>
        <dbReference type="Proteomes" id="UP001341840"/>
    </source>
</evidence>
<keyword evidence="3" id="KW-1185">Reference proteome</keyword>
<feature type="compositionally biased region" description="Low complexity" evidence="1">
    <location>
        <begin position="31"/>
        <end position="45"/>
    </location>
</feature>
<evidence type="ECO:0000313" key="2">
    <source>
        <dbReference type="EMBL" id="MED6185448.1"/>
    </source>
</evidence>
<sequence length="81" mass="9228">MKFLGNHRVDLRDLGRWRKLSRLAVESGEASTPSLSRSSTSPPSLLDGSGLAALLENRWLQRQQDSGFTLFFFWVTHTHKE</sequence>
<gene>
    <name evidence="2" type="ORF">PIB30_057206</name>
</gene>